<dbReference type="Ensembl" id="ENSNMLT00000000970.1">
    <property type="protein sequence ID" value="ENSNMLP00000000826.1"/>
    <property type="gene ID" value="ENSNMLG00000000685.1"/>
</dbReference>
<dbReference type="Gene3D" id="2.30.30.190">
    <property type="entry name" value="CAP Gly-rich-like domain"/>
    <property type="match status" value="1"/>
</dbReference>
<keyword evidence="8" id="KW-0479">Metal-binding</keyword>
<feature type="compositionally biased region" description="Basic and acidic residues" evidence="13">
    <location>
        <begin position="45"/>
        <end position="54"/>
    </location>
</feature>
<evidence type="ECO:0000256" key="6">
    <source>
        <dbReference type="ARBA" id="ARBA00022490"/>
    </source>
</evidence>
<feature type="region of interest" description="Disordered" evidence="13">
    <location>
        <begin position="1"/>
        <end position="71"/>
    </location>
</feature>
<evidence type="ECO:0000256" key="3">
    <source>
        <dbReference type="ARBA" id="ARBA00004556"/>
    </source>
</evidence>
<evidence type="ECO:0000313" key="15">
    <source>
        <dbReference type="Ensembl" id="ENSNMLP00000000826.1"/>
    </source>
</evidence>
<evidence type="ECO:0000256" key="7">
    <source>
        <dbReference type="ARBA" id="ARBA00022670"/>
    </source>
</evidence>
<keyword evidence="7" id="KW-0645">Protease</keyword>
<dbReference type="SUPFAM" id="SSF54001">
    <property type="entry name" value="Cysteine proteinases"/>
    <property type="match status" value="1"/>
</dbReference>
<dbReference type="SMART" id="SM01052">
    <property type="entry name" value="CAP_GLY"/>
    <property type="match status" value="1"/>
</dbReference>
<dbReference type="GO" id="GO:0048471">
    <property type="term" value="C:perinuclear region of cytoplasm"/>
    <property type="evidence" value="ECO:0007669"/>
    <property type="project" value="UniProtKB-SubCell"/>
</dbReference>
<comment type="catalytic activity">
    <reaction evidence="1">
        <text>Thiol-dependent hydrolysis of ester, thioester, amide, peptide and isopeptide bonds formed by the C-terminal Gly of ubiquitin (a 76-residue protein attached to proteins as an intracellular targeting signal).</text>
        <dbReference type="EC" id="3.4.19.12"/>
    </reaction>
</comment>
<dbReference type="InterPro" id="IPR038765">
    <property type="entry name" value="Papain-like_cys_pep_sf"/>
</dbReference>
<proteinExistence type="inferred from homology"/>
<dbReference type="EC" id="3.4.19.12" evidence="5"/>
<evidence type="ECO:0000259" key="14">
    <source>
        <dbReference type="PROSITE" id="PS50245"/>
    </source>
</evidence>
<dbReference type="GO" id="GO:0046872">
    <property type="term" value="F:metal ion binding"/>
    <property type="evidence" value="ECO:0007669"/>
    <property type="project" value="UniProtKB-KW"/>
</dbReference>
<reference evidence="15" key="2">
    <citation type="submission" date="2025-09" db="UniProtKB">
        <authorList>
            <consortium name="Ensembl"/>
        </authorList>
    </citation>
    <scope>IDENTIFICATION</scope>
</reference>
<feature type="domain" description="CAP-Gly" evidence="14">
    <location>
        <begin position="190"/>
        <end position="232"/>
    </location>
</feature>
<keyword evidence="10" id="KW-0378">Hydrolase</keyword>
<keyword evidence="6" id="KW-0963">Cytoplasm</keyword>
<dbReference type="PROSITE" id="PS50245">
    <property type="entry name" value="CAP_GLY_2"/>
    <property type="match status" value="1"/>
</dbReference>
<evidence type="ECO:0000256" key="13">
    <source>
        <dbReference type="SAM" id="MobiDB-lite"/>
    </source>
</evidence>
<feature type="compositionally biased region" description="Acidic residues" evidence="13">
    <location>
        <begin position="1"/>
        <end position="13"/>
    </location>
</feature>
<dbReference type="Proteomes" id="UP000694523">
    <property type="component" value="Unplaced"/>
</dbReference>
<evidence type="ECO:0000256" key="5">
    <source>
        <dbReference type="ARBA" id="ARBA00012759"/>
    </source>
</evidence>
<evidence type="ECO:0000256" key="4">
    <source>
        <dbReference type="ARBA" id="ARBA00009085"/>
    </source>
</evidence>
<evidence type="ECO:0000256" key="12">
    <source>
        <dbReference type="ARBA" id="ARBA00022833"/>
    </source>
</evidence>
<keyword evidence="9" id="KW-0833">Ubl conjugation pathway</keyword>
<comment type="subcellular location">
    <subcellularLocation>
        <location evidence="2">Cytoplasm</location>
        <location evidence="2">Cytoskeleton</location>
        <location evidence="2">Microtubule organizing center</location>
        <location evidence="2">Centrosome</location>
    </subcellularLocation>
    <subcellularLocation>
        <location evidence="3">Cytoplasm</location>
        <location evidence="3">Perinuclear region</location>
    </subcellularLocation>
</comment>
<accession>A0A8C6S671</accession>
<evidence type="ECO:0000256" key="9">
    <source>
        <dbReference type="ARBA" id="ARBA00022786"/>
    </source>
</evidence>
<evidence type="ECO:0000313" key="16">
    <source>
        <dbReference type="Proteomes" id="UP000694523"/>
    </source>
</evidence>
<dbReference type="Gene3D" id="3.90.70.10">
    <property type="entry name" value="Cysteine proteinases"/>
    <property type="match status" value="1"/>
</dbReference>
<sequence length="445" mass="49551">MKLEKEEETEDIYADPKGAPGLQFEERPARMKSWSETVKNSPQPEAEHKGRPRTEVSPQGPKPGLGHGSEDGLIAGDQVLFLTERIRSKKELWSSWRKLLKELWSMSREPPVCSMFLCSVSRRWSRKQVQHLYSIYSDIHTIRLTTVPPPSDTEDLYSAAPPVDSLGVDSVVEIDLANGVKGYGTIRWTGFLPGVAPEMAGLELEDQRGVSDGTFKGQRFFKCPDKHALFVKLSSCRPDSRFIKTSPNHNAPNMGCSANHSGPYHNGVTPHHGEFDLEPVPPVAAEDVERLLIGRMKGIQGHHNSCYMDSALFSLFSVSSVLDSLLFKSTSPRDADIQKILLRDIVNPLRRDGFVEGRHVMNLRKQLQKHGFSQSFTTDEKGTTTITTTTITTTTTTTTSATTSTITATSITTADMSITFYITVWVKDEKHTSPTLPRLLSYLCI</sequence>
<dbReference type="GO" id="GO:0006508">
    <property type="term" value="P:proteolysis"/>
    <property type="evidence" value="ECO:0007669"/>
    <property type="project" value="UniProtKB-KW"/>
</dbReference>
<dbReference type="InterPro" id="IPR036859">
    <property type="entry name" value="CAP-Gly_dom_sf"/>
</dbReference>
<feature type="compositionally biased region" description="Polar residues" evidence="13">
    <location>
        <begin position="34"/>
        <end position="43"/>
    </location>
</feature>
<dbReference type="InterPro" id="IPR000938">
    <property type="entry name" value="CAP-Gly_domain"/>
</dbReference>
<evidence type="ECO:0000256" key="10">
    <source>
        <dbReference type="ARBA" id="ARBA00022801"/>
    </source>
</evidence>
<evidence type="ECO:0000256" key="11">
    <source>
        <dbReference type="ARBA" id="ARBA00022807"/>
    </source>
</evidence>
<keyword evidence="16" id="KW-1185">Reference proteome</keyword>
<organism evidence="15 16">
    <name type="scientific">Neogobius melanostomus</name>
    <name type="common">round goby</name>
    <dbReference type="NCBI Taxonomy" id="47308"/>
    <lineage>
        <taxon>Eukaryota</taxon>
        <taxon>Metazoa</taxon>
        <taxon>Chordata</taxon>
        <taxon>Craniata</taxon>
        <taxon>Vertebrata</taxon>
        <taxon>Euteleostomi</taxon>
        <taxon>Actinopterygii</taxon>
        <taxon>Neopterygii</taxon>
        <taxon>Teleostei</taxon>
        <taxon>Neoteleostei</taxon>
        <taxon>Acanthomorphata</taxon>
        <taxon>Gobiaria</taxon>
        <taxon>Gobiiformes</taxon>
        <taxon>Gobioidei</taxon>
        <taxon>Gobiidae</taxon>
        <taxon>Benthophilinae</taxon>
        <taxon>Neogobiini</taxon>
        <taxon>Neogobius</taxon>
    </lineage>
</organism>
<evidence type="ECO:0000256" key="1">
    <source>
        <dbReference type="ARBA" id="ARBA00000707"/>
    </source>
</evidence>
<dbReference type="AlphaFoldDB" id="A0A8C6S671"/>
<reference evidence="15" key="1">
    <citation type="submission" date="2025-08" db="UniProtKB">
        <authorList>
            <consortium name="Ensembl"/>
        </authorList>
    </citation>
    <scope>IDENTIFICATION</scope>
</reference>
<comment type="similarity">
    <text evidence="4">Belongs to the peptidase C19 family.</text>
</comment>
<evidence type="ECO:0000256" key="8">
    <source>
        <dbReference type="ARBA" id="ARBA00022723"/>
    </source>
</evidence>
<keyword evidence="12" id="KW-0862">Zinc</keyword>
<name>A0A8C6S671_9GOBI</name>
<keyword evidence="11" id="KW-0788">Thiol protease</keyword>
<dbReference type="GO" id="GO:0004843">
    <property type="term" value="F:cysteine-type deubiquitinase activity"/>
    <property type="evidence" value="ECO:0007669"/>
    <property type="project" value="UniProtKB-EC"/>
</dbReference>
<protein>
    <recommendedName>
        <fullName evidence="5">ubiquitinyl hydrolase 1</fullName>
        <ecNumber evidence="5">3.4.19.12</ecNumber>
    </recommendedName>
</protein>
<evidence type="ECO:0000256" key="2">
    <source>
        <dbReference type="ARBA" id="ARBA00004300"/>
    </source>
</evidence>
<dbReference type="Pfam" id="PF01302">
    <property type="entry name" value="CAP_GLY"/>
    <property type="match status" value="1"/>
</dbReference>
<dbReference type="GO" id="GO:0005813">
    <property type="term" value="C:centrosome"/>
    <property type="evidence" value="ECO:0007669"/>
    <property type="project" value="UniProtKB-SubCell"/>
</dbReference>
<dbReference type="PANTHER" id="PTHR11830">
    <property type="entry name" value="40S RIBOSOMAL PROTEIN S3A"/>
    <property type="match status" value="1"/>
</dbReference>
<dbReference type="SUPFAM" id="SSF74924">
    <property type="entry name" value="Cap-Gly domain"/>
    <property type="match status" value="1"/>
</dbReference>